<feature type="domain" description="Endoplasmic reticulum vesicle transporter C-terminal" evidence="7">
    <location>
        <begin position="168"/>
        <end position="385"/>
    </location>
</feature>
<feature type="transmembrane region" description="Helical" evidence="6">
    <location>
        <begin position="367"/>
        <end position="385"/>
    </location>
</feature>
<evidence type="ECO:0000256" key="5">
    <source>
        <dbReference type="ARBA" id="ARBA00023136"/>
    </source>
</evidence>
<keyword evidence="5 6" id="KW-0472">Membrane</keyword>
<name>A0A7R9U337_9STRA</name>
<dbReference type="AlphaFoldDB" id="A0A7R9U337"/>
<feature type="domain" description="Endoplasmic reticulum vesicle transporter N-terminal" evidence="8">
    <location>
        <begin position="15"/>
        <end position="103"/>
    </location>
</feature>
<dbReference type="Pfam" id="PF07970">
    <property type="entry name" value="COPIIcoated_ERV"/>
    <property type="match status" value="1"/>
</dbReference>
<dbReference type="PANTHER" id="PTHR10984">
    <property type="entry name" value="ENDOPLASMIC RETICULUM-GOLGI INTERMEDIATE COMPARTMENT PROTEIN"/>
    <property type="match status" value="1"/>
</dbReference>
<dbReference type="PANTHER" id="PTHR10984:SF25">
    <property type="entry name" value="ENDOPLASMIC RETICULUM-GOLGI INTERMEDIATE COMPARTMENT PROTEIN 3"/>
    <property type="match status" value="1"/>
</dbReference>
<evidence type="ECO:0000259" key="7">
    <source>
        <dbReference type="Pfam" id="PF07970"/>
    </source>
</evidence>
<comment type="subcellular location">
    <subcellularLocation>
        <location evidence="1">Membrane</location>
        <topology evidence="1">Multi-pass membrane protein</topology>
    </subcellularLocation>
</comment>
<evidence type="ECO:0000256" key="2">
    <source>
        <dbReference type="ARBA" id="ARBA00005648"/>
    </source>
</evidence>
<keyword evidence="4 6" id="KW-1133">Transmembrane helix</keyword>
<dbReference type="GO" id="GO:0005783">
    <property type="term" value="C:endoplasmic reticulum"/>
    <property type="evidence" value="ECO:0007669"/>
    <property type="project" value="TreeGrafter"/>
</dbReference>
<gene>
    <name evidence="9" type="ORF">PPYR1160_LOCUS1940</name>
</gene>
<dbReference type="Pfam" id="PF13850">
    <property type="entry name" value="ERGIC_N"/>
    <property type="match status" value="1"/>
</dbReference>
<organism evidence="9">
    <name type="scientific">Pinguiococcus pyrenoidosus</name>
    <dbReference type="NCBI Taxonomy" id="172671"/>
    <lineage>
        <taxon>Eukaryota</taxon>
        <taxon>Sar</taxon>
        <taxon>Stramenopiles</taxon>
        <taxon>Ochrophyta</taxon>
        <taxon>Pinguiophyceae</taxon>
        <taxon>Pinguiochrysidales</taxon>
        <taxon>Pinguiochrysidaceae</taxon>
        <taxon>Pinguiococcus</taxon>
    </lineage>
</organism>
<evidence type="ECO:0000256" key="4">
    <source>
        <dbReference type="ARBA" id="ARBA00022989"/>
    </source>
</evidence>
<dbReference type="GO" id="GO:0016020">
    <property type="term" value="C:membrane"/>
    <property type="evidence" value="ECO:0007669"/>
    <property type="project" value="UniProtKB-SubCell"/>
</dbReference>
<evidence type="ECO:0000313" key="9">
    <source>
        <dbReference type="EMBL" id="CAD8252448.1"/>
    </source>
</evidence>
<dbReference type="InterPro" id="IPR045888">
    <property type="entry name" value="Erv"/>
</dbReference>
<evidence type="ECO:0000256" key="3">
    <source>
        <dbReference type="ARBA" id="ARBA00022692"/>
    </source>
</evidence>
<sequence>MSASKQSADGLWAQLRRFDAHPKALEDFRVHTRYGGVVSLVAIALMLLLSASELRYTMQRDLVDRLFVNSTRKQELAINFDITFPKIHCSLIGVDVNDQIGNPQDGVKKSVNKRSLSSSGEVIGEVLHEDTKTLEHESEFAGEGGDGDAELQDGKGAGEKAQSNCGDCYGAGEEGQCCNTCDDVRLAYQRRGWSFDPASAVQCKSEEFQMLELQKSGQGCRLKGEVEVTSVAGNFHFAPAERLKSSHRNQAEALKFTFQQFNVSHTIHKLSFGREFPGIRDPLDDHSKVITDGYGMYQYFVKVVPTTYRYLNDEHEPIVSNQYSVTEHLRHVTPGSDRGLPGVFFFYDISPIHAIFEERRRRGWSQFFTSIFAICGGLFVCLGFVNDLLHSATKRRRPSPT</sequence>
<evidence type="ECO:0000256" key="1">
    <source>
        <dbReference type="ARBA" id="ARBA00004141"/>
    </source>
</evidence>
<keyword evidence="3 6" id="KW-0812">Transmembrane</keyword>
<comment type="similarity">
    <text evidence="2">Belongs to the ERGIC family.</text>
</comment>
<proteinExistence type="inferred from homology"/>
<accession>A0A7R9U337</accession>
<feature type="transmembrane region" description="Helical" evidence="6">
    <location>
        <begin position="34"/>
        <end position="51"/>
    </location>
</feature>
<evidence type="ECO:0000256" key="6">
    <source>
        <dbReference type="SAM" id="Phobius"/>
    </source>
</evidence>
<evidence type="ECO:0008006" key="10">
    <source>
        <dbReference type="Google" id="ProtNLM"/>
    </source>
</evidence>
<dbReference type="InterPro" id="IPR039542">
    <property type="entry name" value="Erv_N"/>
</dbReference>
<reference evidence="9" key="1">
    <citation type="submission" date="2021-01" db="EMBL/GenBank/DDBJ databases">
        <authorList>
            <person name="Corre E."/>
            <person name="Pelletier E."/>
            <person name="Niang G."/>
            <person name="Scheremetjew M."/>
            <person name="Finn R."/>
            <person name="Kale V."/>
            <person name="Holt S."/>
            <person name="Cochrane G."/>
            <person name="Meng A."/>
            <person name="Brown T."/>
            <person name="Cohen L."/>
        </authorList>
    </citation>
    <scope>NUCLEOTIDE SEQUENCE</scope>
    <source>
        <strain evidence="9">CCMP2078</strain>
    </source>
</reference>
<dbReference type="InterPro" id="IPR012936">
    <property type="entry name" value="Erv_C"/>
</dbReference>
<protein>
    <recommendedName>
        <fullName evidence="10">Endoplasmic reticulum vesicle transporter C-terminal domain-containing protein</fullName>
    </recommendedName>
</protein>
<dbReference type="EMBL" id="HBEA01002621">
    <property type="protein sequence ID" value="CAD8252448.1"/>
    <property type="molecule type" value="Transcribed_RNA"/>
</dbReference>
<evidence type="ECO:0000259" key="8">
    <source>
        <dbReference type="Pfam" id="PF13850"/>
    </source>
</evidence>
<dbReference type="GO" id="GO:0030134">
    <property type="term" value="C:COPII-coated ER to Golgi transport vesicle"/>
    <property type="evidence" value="ECO:0007669"/>
    <property type="project" value="TreeGrafter"/>
</dbReference>